<evidence type="ECO:0000256" key="4">
    <source>
        <dbReference type="SAM" id="SignalP"/>
    </source>
</evidence>
<dbReference type="Pfam" id="PF08757">
    <property type="entry name" value="CotH"/>
    <property type="match status" value="1"/>
</dbReference>
<dbReference type="Proteomes" id="UP000193944">
    <property type="component" value="Unassembled WGS sequence"/>
</dbReference>
<gene>
    <name evidence="6" type="ORF">BCR32DRAFT_291187</name>
</gene>
<dbReference type="EMBL" id="MCFG01000048">
    <property type="protein sequence ID" value="ORX84647.1"/>
    <property type="molecule type" value="Genomic_DNA"/>
</dbReference>
<dbReference type="PROSITE" id="PS51763">
    <property type="entry name" value="CBM10"/>
    <property type="match status" value="2"/>
</dbReference>
<feature type="domain" description="CBM10" evidence="5">
    <location>
        <begin position="565"/>
        <end position="601"/>
    </location>
</feature>
<proteinExistence type="predicted"/>
<feature type="chain" id="PRO_5012530800" description="CBM10 domain-containing protein" evidence="4">
    <location>
        <begin position="23"/>
        <end position="710"/>
    </location>
</feature>
<dbReference type="PANTHER" id="PTHR40050:SF1">
    <property type="entry name" value="INNER SPORE COAT PROTEIN H"/>
    <property type="match status" value="1"/>
</dbReference>
<keyword evidence="3" id="KW-0378">Hydrolase</keyword>
<accession>A0A1Y1XFZ4</accession>
<comment type="caution">
    <text evidence="6">The sequence shown here is derived from an EMBL/GenBank/DDBJ whole genome shotgun (WGS) entry which is preliminary data.</text>
</comment>
<sequence length="710" mass="82203">MKFIIKTLSLAALLINAKQAFAEDDLLSITSRPKLFEMTDFNVPTFKVKINENDYNNLFLVMRCEMDTHPSYLKRNDDCYTAPWVDLNYALKRAYNKNYLDIQAIKNYGKDIDFINSVVEGKAQNITLAEFEDIVNKYSTLTLEEILSQPYNLAPVPSGKPYGNNFETDNASMTFELNGEVTEVPNIKFSVGGRSSKDNSKLSYNINIKNGLLFETKNIRLRADSIDPTYIREKLAYDFHKLFELPTINANYARLYINDEFMGFYILRDAIKPKWIQDNFGEKNTKNIYKCHESAVQLFKCENDDEKITDNSDFEEFIEKLQNVKSREELEEFFDVKTFIRWQAARYLFGSLDHDKGKNTVLYMFHNENKKIWVPLHYDFDMNFGNYKIPNAKRTFTEEIANKSNPLYPIYKLLNLDNNNNEELISIMNDMVTSYYNPFIVFPRIDKIKRFIADYVYEDHTPLEDGHLPGRFAIPRAKGGDFFTYEDFEDNTEFVTIKNTIYVDDISGVTAETIAIGLKHWLIERFKFSCSTYKLNCSYMDSLFNSPYFSEYEVEERSSKYHNGGCKGSGYACCKFNTTTVTTTDYTGKWGIEGLRYCLIDEDAEANKAKEEEKMSTTTKEGNCPTLIRKGYPCCTKKTSNVNYISKNGDQYGYENNKWCGITTIQCPNFGSVRCCEHCKIISSENGHWGIEVINGVEQRCAISNYCLSK</sequence>
<keyword evidence="2" id="KW-0677">Repeat</keyword>
<evidence type="ECO:0000256" key="3">
    <source>
        <dbReference type="ARBA" id="ARBA00022801"/>
    </source>
</evidence>
<dbReference type="OrthoDB" id="10267127at2759"/>
<dbReference type="InterPro" id="IPR009034">
    <property type="entry name" value="Dockerin_dom_fun_sf"/>
</dbReference>
<evidence type="ECO:0000256" key="1">
    <source>
        <dbReference type="ARBA" id="ARBA00022729"/>
    </source>
</evidence>
<evidence type="ECO:0000313" key="6">
    <source>
        <dbReference type="EMBL" id="ORX84647.1"/>
    </source>
</evidence>
<dbReference type="InterPro" id="IPR002883">
    <property type="entry name" value="CBM10/Dockerin_dom"/>
</dbReference>
<evidence type="ECO:0000259" key="5">
    <source>
        <dbReference type="PROSITE" id="PS51763"/>
    </source>
</evidence>
<reference evidence="6 7" key="2">
    <citation type="submission" date="2016-08" db="EMBL/GenBank/DDBJ databases">
        <title>Pervasive Adenine N6-methylation of Active Genes in Fungi.</title>
        <authorList>
            <consortium name="DOE Joint Genome Institute"/>
            <person name="Mondo S.J."/>
            <person name="Dannebaum R.O."/>
            <person name="Kuo R.C."/>
            <person name="Labutti K."/>
            <person name="Haridas S."/>
            <person name="Kuo A."/>
            <person name="Salamov A."/>
            <person name="Ahrendt S.R."/>
            <person name="Lipzen A."/>
            <person name="Sullivan W."/>
            <person name="Andreopoulos W.B."/>
            <person name="Clum A."/>
            <person name="Lindquist E."/>
            <person name="Daum C."/>
            <person name="Ramamoorthy G.K."/>
            <person name="Gryganskyi A."/>
            <person name="Culley D."/>
            <person name="Magnuson J.K."/>
            <person name="James T.Y."/>
            <person name="O'Malley M.A."/>
            <person name="Stajich J.E."/>
            <person name="Spatafora J.W."/>
            <person name="Visel A."/>
            <person name="Grigoriev I.V."/>
        </authorList>
    </citation>
    <scope>NUCLEOTIDE SEQUENCE [LARGE SCALE GENOMIC DNA]</scope>
    <source>
        <strain evidence="6 7">S4</strain>
    </source>
</reference>
<dbReference type="InterPro" id="IPR014867">
    <property type="entry name" value="Spore_coat_CotH_CotH2/3/7"/>
</dbReference>
<protein>
    <recommendedName>
        <fullName evidence="5">CBM10 domain-containing protein</fullName>
    </recommendedName>
</protein>
<name>A0A1Y1XFZ4_9FUNG</name>
<evidence type="ECO:0000256" key="2">
    <source>
        <dbReference type="ARBA" id="ARBA00022737"/>
    </source>
</evidence>
<keyword evidence="7" id="KW-1185">Reference proteome</keyword>
<keyword evidence="1 4" id="KW-0732">Signal</keyword>
<dbReference type="PANTHER" id="PTHR40050">
    <property type="entry name" value="INNER SPORE COAT PROTEIN H"/>
    <property type="match status" value="1"/>
</dbReference>
<dbReference type="Gene3D" id="3.90.1220.10">
    <property type="entry name" value="Cellulose docking domain, dockering"/>
    <property type="match status" value="2"/>
</dbReference>
<evidence type="ECO:0000313" key="7">
    <source>
        <dbReference type="Proteomes" id="UP000193944"/>
    </source>
</evidence>
<dbReference type="AlphaFoldDB" id="A0A1Y1XFZ4"/>
<dbReference type="SUPFAM" id="SSF64571">
    <property type="entry name" value="Cellulose docking domain, dockering"/>
    <property type="match status" value="2"/>
</dbReference>
<dbReference type="GO" id="GO:0016787">
    <property type="term" value="F:hydrolase activity"/>
    <property type="evidence" value="ECO:0007669"/>
    <property type="project" value="UniProtKB-KW"/>
</dbReference>
<organism evidence="6 7">
    <name type="scientific">Anaeromyces robustus</name>
    <dbReference type="NCBI Taxonomy" id="1754192"/>
    <lineage>
        <taxon>Eukaryota</taxon>
        <taxon>Fungi</taxon>
        <taxon>Fungi incertae sedis</taxon>
        <taxon>Chytridiomycota</taxon>
        <taxon>Chytridiomycota incertae sedis</taxon>
        <taxon>Neocallimastigomycetes</taxon>
        <taxon>Neocallimastigales</taxon>
        <taxon>Neocallimastigaceae</taxon>
        <taxon>Anaeromyces</taxon>
    </lineage>
</organism>
<dbReference type="Pfam" id="PF02013">
    <property type="entry name" value="CBM_10"/>
    <property type="match status" value="1"/>
</dbReference>
<feature type="signal peptide" evidence="4">
    <location>
        <begin position="1"/>
        <end position="22"/>
    </location>
</feature>
<reference evidence="6 7" key="1">
    <citation type="submission" date="2016-08" db="EMBL/GenBank/DDBJ databases">
        <title>A Parts List for Fungal Cellulosomes Revealed by Comparative Genomics.</title>
        <authorList>
            <consortium name="DOE Joint Genome Institute"/>
            <person name="Haitjema C.H."/>
            <person name="Gilmore S.P."/>
            <person name="Henske J.K."/>
            <person name="Solomon K.V."/>
            <person name="De Groot R."/>
            <person name="Kuo A."/>
            <person name="Mondo S.J."/>
            <person name="Salamov A.A."/>
            <person name="Labutti K."/>
            <person name="Zhao Z."/>
            <person name="Chiniquy J."/>
            <person name="Barry K."/>
            <person name="Brewer H.M."/>
            <person name="Purvine S.O."/>
            <person name="Wright A.T."/>
            <person name="Boxma B."/>
            <person name="Van Alen T."/>
            <person name="Hackstein J.H."/>
            <person name="Baker S.E."/>
            <person name="Grigoriev I.V."/>
            <person name="O'Malley M.A."/>
        </authorList>
    </citation>
    <scope>NUCLEOTIDE SEQUENCE [LARGE SCALE GENOMIC DNA]</scope>
    <source>
        <strain evidence="6 7">S4</strain>
    </source>
</reference>
<feature type="domain" description="CBM10" evidence="5">
    <location>
        <begin position="623"/>
        <end position="663"/>
    </location>
</feature>